<dbReference type="InterPro" id="IPR036388">
    <property type="entry name" value="WH-like_DNA-bd_sf"/>
</dbReference>
<evidence type="ECO:0000259" key="4">
    <source>
        <dbReference type="PROSITE" id="PS50042"/>
    </source>
</evidence>
<dbReference type="AlphaFoldDB" id="A0A498RAE8"/>
<dbReference type="InterPro" id="IPR000595">
    <property type="entry name" value="cNMP-bd_dom"/>
</dbReference>
<dbReference type="InterPro" id="IPR018490">
    <property type="entry name" value="cNMP-bd_dom_sf"/>
</dbReference>
<dbReference type="SMART" id="SM00419">
    <property type="entry name" value="HTH_CRP"/>
    <property type="match status" value="1"/>
</dbReference>
<dbReference type="GO" id="GO:0005829">
    <property type="term" value="C:cytosol"/>
    <property type="evidence" value="ECO:0007669"/>
    <property type="project" value="TreeGrafter"/>
</dbReference>
<sequence length="238" mass="26853">MPVLNDHTAYGNLSLPDQINQLLSTMPESVRNACTLVTLRKNSVVVKAKDPSANVYLILSGRMGALAEFPTGINYSFTEFTPFDMIGELEAITGDLQYAVTVKAITNCKALCMPKEVFLDWLRQCSDTSFAICRLVTQKLFKQLKADRSFLFLDSIDRLIVHLITAYEKRSVNSVLHLTSTRQQIADEIGFCTKTVNRCIKRLDQSGYITLAHSKIMVNQNQYDQLVSLMSTKEVDRR</sequence>
<dbReference type="SUPFAM" id="SSF51206">
    <property type="entry name" value="cAMP-binding domain-like"/>
    <property type="match status" value="1"/>
</dbReference>
<reference evidence="5 6" key="1">
    <citation type="submission" date="2018-06" db="EMBL/GenBank/DDBJ databases">
        <authorList>
            <person name="Strepis N."/>
        </authorList>
    </citation>
    <scope>NUCLEOTIDE SEQUENCE [LARGE SCALE GENOMIC DNA]</scope>
    <source>
        <strain evidence="5">LUCI</strain>
    </source>
</reference>
<dbReference type="SUPFAM" id="SSF46785">
    <property type="entry name" value="Winged helix' DNA-binding domain"/>
    <property type="match status" value="1"/>
</dbReference>
<keyword evidence="3" id="KW-0804">Transcription</keyword>
<dbReference type="InterPro" id="IPR014710">
    <property type="entry name" value="RmlC-like_jellyroll"/>
</dbReference>
<organism evidence="5 6">
    <name type="scientific">Lucifera butyrica</name>
    <dbReference type="NCBI Taxonomy" id="1351585"/>
    <lineage>
        <taxon>Bacteria</taxon>
        <taxon>Bacillati</taxon>
        <taxon>Bacillota</taxon>
        <taxon>Negativicutes</taxon>
        <taxon>Veillonellales</taxon>
        <taxon>Veillonellaceae</taxon>
        <taxon>Lucifera</taxon>
    </lineage>
</organism>
<proteinExistence type="predicted"/>
<dbReference type="GO" id="GO:0003700">
    <property type="term" value="F:DNA-binding transcription factor activity"/>
    <property type="evidence" value="ECO:0007669"/>
    <property type="project" value="TreeGrafter"/>
</dbReference>
<evidence type="ECO:0000313" key="6">
    <source>
        <dbReference type="Proteomes" id="UP000277811"/>
    </source>
</evidence>
<dbReference type="Pfam" id="PF00027">
    <property type="entry name" value="cNMP_binding"/>
    <property type="match status" value="1"/>
</dbReference>
<dbReference type="Proteomes" id="UP000277811">
    <property type="component" value="Unassembled WGS sequence"/>
</dbReference>
<dbReference type="PANTHER" id="PTHR24567">
    <property type="entry name" value="CRP FAMILY TRANSCRIPTIONAL REGULATORY PROTEIN"/>
    <property type="match status" value="1"/>
</dbReference>
<gene>
    <name evidence="5" type="ORF">LUCI_2337</name>
</gene>
<dbReference type="Gene3D" id="2.60.120.10">
    <property type="entry name" value="Jelly Rolls"/>
    <property type="match status" value="1"/>
</dbReference>
<evidence type="ECO:0000256" key="3">
    <source>
        <dbReference type="ARBA" id="ARBA00023163"/>
    </source>
</evidence>
<dbReference type="PROSITE" id="PS50042">
    <property type="entry name" value="CNMP_BINDING_3"/>
    <property type="match status" value="1"/>
</dbReference>
<evidence type="ECO:0000313" key="5">
    <source>
        <dbReference type="EMBL" id="VBB07093.1"/>
    </source>
</evidence>
<dbReference type="EMBL" id="UPPP01000071">
    <property type="protein sequence ID" value="VBB07093.1"/>
    <property type="molecule type" value="Genomic_DNA"/>
</dbReference>
<evidence type="ECO:0000256" key="1">
    <source>
        <dbReference type="ARBA" id="ARBA00023015"/>
    </source>
</evidence>
<feature type="domain" description="Cyclic nucleotide-binding" evidence="4">
    <location>
        <begin position="16"/>
        <end position="118"/>
    </location>
</feature>
<keyword evidence="6" id="KW-1185">Reference proteome</keyword>
<protein>
    <recommendedName>
        <fullName evidence="4">Cyclic nucleotide-binding domain-containing protein</fullName>
    </recommendedName>
</protein>
<dbReference type="GO" id="GO:0003677">
    <property type="term" value="F:DNA binding"/>
    <property type="evidence" value="ECO:0007669"/>
    <property type="project" value="UniProtKB-KW"/>
</dbReference>
<dbReference type="Pfam" id="PF13545">
    <property type="entry name" value="HTH_Crp_2"/>
    <property type="match status" value="1"/>
</dbReference>
<dbReference type="Gene3D" id="1.10.10.10">
    <property type="entry name" value="Winged helix-like DNA-binding domain superfamily/Winged helix DNA-binding domain"/>
    <property type="match status" value="1"/>
</dbReference>
<keyword evidence="2" id="KW-0238">DNA-binding</keyword>
<dbReference type="CDD" id="cd00038">
    <property type="entry name" value="CAP_ED"/>
    <property type="match status" value="1"/>
</dbReference>
<evidence type="ECO:0000256" key="2">
    <source>
        <dbReference type="ARBA" id="ARBA00023125"/>
    </source>
</evidence>
<name>A0A498RAE8_9FIRM</name>
<keyword evidence="1" id="KW-0805">Transcription regulation</keyword>
<accession>A0A498RAE8</accession>
<dbReference type="RefSeq" id="WP_122628038.1">
    <property type="nucleotide sequence ID" value="NZ_UPPP01000071.1"/>
</dbReference>
<dbReference type="OrthoDB" id="1664418at2"/>
<dbReference type="InterPro" id="IPR012318">
    <property type="entry name" value="HTH_CRP"/>
</dbReference>
<dbReference type="InterPro" id="IPR050397">
    <property type="entry name" value="Env_Response_Regulators"/>
</dbReference>
<dbReference type="PANTHER" id="PTHR24567:SF26">
    <property type="entry name" value="REGULATORY PROTEIN YEIL"/>
    <property type="match status" value="1"/>
</dbReference>
<dbReference type="InterPro" id="IPR036390">
    <property type="entry name" value="WH_DNA-bd_sf"/>
</dbReference>